<dbReference type="AlphaFoldDB" id="A0A831TG19"/>
<dbReference type="EMBL" id="DSIY01000185">
    <property type="protein sequence ID" value="HEG91296.1"/>
    <property type="molecule type" value="Genomic_DNA"/>
</dbReference>
<protein>
    <recommendedName>
        <fullName evidence="1">TadE-like domain-containing protein</fullName>
    </recommendedName>
</protein>
<evidence type="ECO:0000313" key="2">
    <source>
        <dbReference type="EMBL" id="HEG91296.1"/>
    </source>
</evidence>
<reference evidence="2" key="1">
    <citation type="journal article" date="2020" name="mSystems">
        <title>Genome- and Community-Level Interaction Insights into Carbon Utilization and Element Cycling Functions of Hydrothermarchaeota in Hydrothermal Sediment.</title>
        <authorList>
            <person name="Zhou Z."/>
            <person name="Liu Y."/>
            <person name="Xu W."/>
            <person name="Pan J."/>
            <person name="Luo Z.H."/>
            <person name="Li M."/>
        </authorList>
    </citation>
    <scope>NUCLEOTIDE SEQUENCE [LARGE SCALE GENOMIC DNA]</scope>
    <source>
        <strain evidence="2">SpSt-210</strain>
    </source>
</reference>
<comment type="caution">
    <text evidence="2">The sequence shown here is derived from an EMBL/GenBank/DDBJ whole genome shotgun (WGS) entry which is preliminary data.</text>
</comment>
<organism evidence="2">
    <name type="scientific">Thermorudis peleae</name>
    <dbReference type="NCBI Taxonomy" id="1382356"/>
    <lineage>
        <taxon>Bacteria</taxon>
        <taxon>Pseudomonadati</taxon>
        <taxon>Thermomicrobiota</taxon>
        <taxon>Thermomicrobia</taxon>
        <taxon>Thermomicrobia incertae sedis</taxon>
        <taxon>Thermorudis</taxon>
    </lineage>
</organism>
<sequence length="143" mass="15501">MCAWMFPSMRRSVQRLTGQSLVEFALALPLLVLLVAITADVGRAFTAYIELGNMAREGARYGAISPATAVDSAGIRNAAIGEGTTIFGMTPTIQSSTGTETRNSQTYRYVTVTARLDFQPLVQFPPIPASIPIEREVTMMVLK</sequence>
<gene>
    <name evidence="2" type="ORF">ENP34_07630</name>
</gene>
<dbReference type="InterPro" id="IPR012495">
    <property type="entry name" value="TadE-like_dom"/>
</dbReference>
<feature type="domain" description="TadE-like" evidence="1">
    <location>
        <begin position="18"/>
        <end position="60"/>
    </location>
</feature>
<evidence type="ECO:0000259" key="1">
    <source>
        <dbReference type="Pfam" id="PF07811"/>
    </source>
</evidence>
<proteinExistence type="predicted"/>
<accession>A0A831TG19</accession>
<dbReference type="Pfam" id="PF07811">
    <property type="entry name" value="TadE"/>
    <property type="match status" value="1"/>
</dbReference>
<name>A0A831TG19_9BACT</name>